<dbReference type="Pfam" id="PF08364">
    <property type="entry name" value="IF2_assoc"/>
    <property type="match status" value="1"/>
</dbReference>
<comment type="similarity">
    <text evidence="1 8 9">Belongs to the TRAFAC class translation factor GTPase superfamily. Classic translation factor GTPase family. IF-2 subfamily.</text>
</comment>
<evidence type="ECO:0000256" key="6">
    <source>
        <dbReference type="ARBA" id="ARBA00022917"/>
    </source>
</evidence>
<evidence type="ECO:0000256" key="2">
    <source>
        <dbReference type="ARBA" id="ARBA00020675"/>
    </source>
</evidence>
<dbReference type="HAMAP" id="MF_00100_B">
    <property type="entry name" value="IF_2_B"/>
    <property type="match status" value="1"/>
</dbReference>
<dbReference type="GO" id="GO:0005525">
    <property type="term" value="F:GTP binding"/>
    <property type="evidence" value="ECO:0007669"/>
    <property type="project" value="UniProtKB-KW"/>
</dbReference>
<keyword evidence="6 8" id="KW-0648">Protein biosynthesis</keyword>
<evidence type="ECO:0000256" key="4">
    <source>
        <dbReference type="ARBA" id="ARBA00022540"/>
    </source>
</evidence>
<dbReference type="PROSITE" id="PS51722">
    <property type="entry name" value="G_TR_2"/>
    <property type="match status" value="1"/>
</dbReference>
<dbReference type="SUPFAM" id="SSF50447">
    <property type="entry name" value="Translation proteins"/>
    <property type="match status" value="2"/>
</dbReference>
<evidence type="ECO:0000256" key="5">
    <source>
        <dbReference type="ARBA" id="ARBA00022741"/>
    </source>
</evidence>
<dbReference type="CDD" id="cd01887">
    <property type="entry name" value="IF2_eIF5B"/>
    <property type="match status" value="1"/>
</dbReference>
<evidence type="ECO:0000256" key="3">
    <source>
        <dbReference type="ARBA" id="ARBA00022490"/>
    </source>
</evidence>
<evidence type="ECO:0000313" key="12">
    <source>
        <dbReference type="EMBL" id="RBP76331.1"/>
    </source>
</evidence>
<dbReference type="InterPro" id="IPR006847">
    <property type="entry name" value="IF2_N"/>
</dbReference>
<organism evidence="13 14">
    <name type="scientific">Marinobacter nauticus</name>
    <name type="common">Marinobacter hydrocarbonoclasticus</name>
    <name type="synonym">Marinobacter aquaeolei</name>
    <dbReference type="NCBI Taxonomy" id="2743"/>
    <lineage>
        <taxon>Bacteria</taxon>
        <taxon>Pseudomonadati</taxon>
        <taxon>Pseudomonadota</taxon>
        <taxon>Gammaproteobacteria</taxon>
        <taxon>Pseudomonadales</taxon>
        <taxon>Marinobacteraceae</taxon>
        <taxon>Marinobacter</taxon>
    </lineage>
</organism>
<proteinExistence type="inferred from homology"/>
<dbReference type="SUPFAM" id="SSF52156">
    <property type="entry name" value="Initiation factor IF2/eIF5b, domain 3"/>
    <property type="match status" value="1"/>
</dbReference>
<dbReference type="CDD" id="cd03702">
    <property type="entry name" value="IF2_mtIF2_II"/>
    <property type="match status" value="1"/>
</dbReference>
<feature type="region of interest" description="G-domain" evidence="8">
    <location>
        <begin position="347"/>
        <end position="495"/>
    </location>
</feature>
<feature type="compositionally biased region" description="Low complexity" evidence="10">
    <location>
        <begin position="99"/>
        <end position="170"/>
    </location>
</feature>
<dbReference type="NCBIfam" id="TIGR00231">
    <property type="entry name" value="small_GTP"/>
    <property type="match status" value="1"/>
</dbReference>
<evidence type="ECO:0000256" key="1">
    <source>
        <dbReference type="ARBA" id="ARBA00007733"/>
    </source>
</evidence>
<dbReference type="NCBIfam" id="TIGR00487">
    <property type="entry name" value="IF-2"/>
    <property type="match status" value="1"/>
</dbReference>
<dbReference type="GO" id="GO:0003743">
    <property type="term" value="F:translation initiation factor activity"/>
    <property type="evidence" value="ECO:0007669"/>
    <property type="project" value="UniProtKB-UniRule"/>
</dbReference>
<dbReference type="InterPro" id="IPR005225">
    <property type="entry name" value="Small_GTP-bd"/>
</dbReference>
<evidence type="ECO:0000256" key="10">
    <source>
        <dbReference type="SAM" id="MobiDB-lite"/>
    </source>
</evidence>
<feature type="binding site" evidence="8">
    <location>
        <begin position="453"/>
        <end position="456"/>
    </location>
    <ligand>
        <name>GTP</name>
        <dbReference type="ChEBI" id="CHEBI:37565"/>
    </ligand>
</feature>
<dbReference type="InterPro" id="IPR013575">
    <property type="entry name" value="IF2_assoc_dom_bac"/>
</dbReference>
<dbReference type="Gene3D" id="3.40.50.300">
    <property type="entry name" value="P-loop containing nucleotide triphosphate hydrolases"/>
    <property type="match status" value="1"/>
</dbReference>
<evidence type="ECO:0000256" key="7">
    <source>
        <dbReference type="ARBA" id="ARBA00023134"/>
    </source>
</evidence>
<feature type="domain" description="Tr-type G" evidence="11">
    <location>
        <begin position="344"/>
        <end position="511"/>
    </location>
</feature>
<keyword evidence="5 8" id="KW-0547">Nucleotide-binding</keyword>
<dbReference type="Pfam" id="PF04760">
    <property type="entry name" value="IF2_N"/>
    <property type="match status" value="2"/>
</dbReference>
<dbReference type="InterPro" id="IPR044145">
    <property type="entry name" value="IF2_II"/>
</dbReference>
<dbReference type="InterPro" id="IPR036925">
    <property type="entry name" value="TIF_IF2_dom3_sf"/>
</dbReference>
<dbReference type="FunFam" id="3.40.50.10050:FF:000001">
    <property type="entry name" value="Translation initiation factor IF-2"/>
    <property type="match status" value="1"/>
</dbReference>
<keyword evidence="15" id="KW-1185">Reference proteome</keyword>
<comment type="subcellular location">
    <subcellularLocation>
        <location evidence="8">Cytoplasm</location>
    </subcellularLocation>
</comment>
<dbReference type="InterPro" id="IPR015760">
    <property type="entry name" value="TIF_IF2"/>
</dbReference>
<dbReference type="FunFam" id="2.40.30.10:FF:000008">
    <property type="entry name" value="Translation initiation factor IF-2"/>
    <property type="match status" value="1"/>
</dbReference>
<dbReference type="GO" id="GO:0005829">
    <property type="term" value="C:cytosol"/>
    <property type="evidence" value="ECO:0007669"/>
    <property type="project" value="TreeGrafter"/>
</dbReference>
<evidence type="ECO:0000256" key="9">
    <source>
        <dbReference type="RuleBase" id="RU000644"/>
    </source>
</evidence>
<evidence type="ECO:0000313" key="15">
    <source>
        <dbReference type="Proteomes" id="UP000253065"/>
    </source>
</evidence>
<feature type="binding site" evidence="8">
    <location>
        <begin position="353"/>
        <end position="360"/>
    </location>
    <ligand>
        <name>GTP</name>
        <dbReference type="ChEBI" id="CHEBI:37565"/>
    </ligand>
</feature>
<feature type="binding site" evidence="8">
    <location>
        <begin position="399"/>
        <end position="403"/>
    </location>
    <ligand>
        <name>GTP</name>
        <dbReference type="ChEBI" id="CHEBI:37565"/>
    </ligand>
</feature>
<dbReference type="Gene3D" id="3.40.50.10050">
    <property type="entry name" value="Translation initiation factor IF- 2, domain 3"/>
    <property type="match status" value="1"/>
</dbReference>
<dbReference type="Proteomes" id="UP000253065">
    <property type="component" value="Unassembled WGS sequence"/>
</dbReference>
<evidence type="ECO:0000313" key="13">
    <source>
        <dbReference type="EMBL" id="RCW37204.1"/>
    </source>
</evidence>
<comment type="caution">
    <text evidence="13">The sequence shown here is derived from an EMBL/GenBank/DDBJ whole genome shotgun (WGS) entry which is preliminary data.</text>
</comment>
<dbReference type="InterPro" id="IPR000178">
    <property type="entry name" value="TF_IF2_bacterial-like"/>
</dbReference>
<dbReference type="SUPFAM" id="SSF46955">
    <property type="entry name" value="Putative DNA-binding domain"/>
    <property type="match status" value="1"/>
</dbReference>
<dbReference type="FunFam" id="3.40.50.300:FF:000019">
    <property type="entry name" value="Translation initiation factor IF-2"/>
    <property type="match status" value="1"/>
</dbReference>
<dbReference type="GO" id="GO:0003924">
    <property type="term" value="F:GTPase activity"/>
    <property type="evidence" value="ECO:0007669"/>
    <property type="project" value="UniProtKB-UniRule"/>
</dbReference>
<evidence type="ECO:0000256" key="8">
    <source>
        <dbReference type="HAMAP-Rule" id="MF_00100"/>
    </source>
</evidence>
<gene>
    <name evidence="8" type="primary">infB</name>
    <name evidence="13" type="ORF">DET51_102353</name>
    <name evidence="12" type="ORF">DET64_102353</name>
</gene>
<dbReference type="Pfam" id="PF11987">
    <property type="entry name" value="IF-2"/>
    <property type="match status" value="1"/>
</dbReference>
<dbReference type="InterPro" id="IPR009061">
    <property type="entry name" value="DNA-bd_dom_put_sf"/>
</dbReference>
<dbReference type="InterPro" id="IPR053905">
    <property type="entry name" value="EF-G-like_DII"/>
</dbReference>
<dbReference type="InterPro" id="IPR027417">
    <property type="entry name" value="P-loop_NTPase"/>
</dbReference>
<evidence type="ECO:0000259" key="11">
    <source>
        <dbReference type="PROSITE" id="PS51722"/>
    </source>
</evidence>
<dbReference type="Gene3D" id="3.30.56.50">
    <property type="entry name" value="Putative DNA-binding domain, N-terminal subdomain of bacterial translation initiation factor IF2"/>
    <property type="match status" value="1"/>
</dbReference>
<dbReference type="PANTHER" id="PTHR43381:SF5">
    <property type="entry name" value="TR-TYPE G DOMAIN-CONTAINING PROTEIN"/>
    <property type="match status" value="1"/>
</dbReference>
<dbReference type="GeneID" id="31822553"/>
<dbReference type="Gene3D" id="2.40.30.10">
    <property type="entry name" value="Translation factors"/>
    <property type="match status" value="2"/>
</dbReference>
<dbReference type="InterPro" id="IPR009000">
    <property type="entry name" value="Transl_B-barrel_sf"/>
</dbReference>
<keyword evidence="3 8" id="KW-0963">Cytoplasm</keyword>
<dbReference type="FunFam" id="2.40.30.10:FF:000007">
    <property type="entry name" value="Translation initiation factor IF-2"/>
    <property type="match status" value="1"/>
</dbReference>
<dbReference type="PROSITE" id="PS01176">
    <property type="entry name" value="IF2"/>
    <property type="match status" value="1"/>
</dbReference>
<dbReference type="Pfam" id="PF00009">
    <property type="entry name" value="GTP_EFTU"/>
    <property type="match status" value="1"/>
</dbReference>
<feature type="region of interest" description="Disordered" evidence="10">
    <location>
        <begin position="93"/>
        <end position="253"/>
    </location>
</feature>
<dbReference type="PANTHER" id="PTHR43381">
    <property type="entry name" value="TRANSLATION INITIATION FACTOR IF-2-RELATED"/>
    <property type="match status" value="1"/>
</dbReference>
<dbReference type="Proteomes" id="UP000252795">
    <property type="component" value="Unassembled WGS sequence"/>
</dbReference>
<accession>A0A368VC44</accession>
<dbReference type="RefSeq" id="WP_014422593.1">
    <property type="nucleotide sequence ID" value="NZ_CALIOX010000001.1"/>
</dbReference>
<protein>
    <recommendedName>
        <fullName evidence="2 8">Translation initiation factor IF-2</fullName>
    </recommendedName>
</protein>
<keyword evidence="4 8" id="KW-0396">Initiation factor</keyword>
<dbReference type="InterPro" id="IPR000795">
    <property type="entry name" value="T_Tr_GTP-bd_dom"/>
</dbReference>
<dbReference type="EMBL" id="QNSA01000002">
    <property type="protein sequence ID" value="RBP76331.1"/>
    <property type="molecule type" value="Genomic_DNA"/>
</dbReference>
<dbReference type="CDD" id="cd03692">
    <property type="entry name" value="mtIF2_IVc"/>
    <property type="match status" value="1"/>
</dbReference>
<evidence type="ECO:0000313" key="14">
    <source>
        <dbReference type="Proteomes" id="UP000252795"/>
    </source>
</evidence>
<comment type="function">
    <text evidence="8 9">One of the essential components for the initiation of protein synthesis. Protects formylmethionyl-tRNA from spontaneous hydrolysis and promotes its binding to the 30S ribosomal subunits. Also involved in the hydrolysis of GTP during the formation of the 70S ribosomal complex.</text>
</comment>
<dbReference type="InterPro" id="IPR023115">
    <property type="entry name" value="TIF_IF2_dom3"/>
</dbReference>
<reference evidence="13 14" key="1">
    <citation type="submission" date="2018-07" db="EMBL/GenBank/DDBJ databases">
        <title>Freshwater and sediment microbial communities from various areas in North America, analyzing microbe dynamics in response to fracking.</title>
        <authorList>
            <person name="Lamendella R."/>
        </authorList>
    </citation>
    <scope>NUCLEOTIDE SEQUENCE [LARGE SCALE GENOMIC DNA]</scope>
    <source>
        <strain evidence="13 14">114E</strain>
        <strain evidence="12 15">114E_o</strain>
    </source>
</reference>
<feature type="compositionally biased region" description="Basic residues" evidence="10">
    <location>
        <begin position="204"/>
        <end position="215"/>
    </location>
</feature>
<dbReference type="EMBL" id="QPJB01000002">
    <property type="protein sequence ID" value="RCW37204.1"/>
    <property type="molecule type" value="Genomic_DNA"/>
</dbReference>
<sequence>MAEVTVKQLAADVGAPVDRLLKQIVEAGLKARSENDAVTSDEKQQLLAYLRKNHGEAEAEPRKITLKRKTTTTLKAGKAKTVNVEVRKRRTYIKRAELQPEPEAEAPVAEEPVQAPAEEQAPVEETPKVAAEAAPAEAPETEAPAAAETEAKAAPEPAAESAEPAIAPEDIPMPPPEDEGRDRKPKKKKEKVRERGDDIEEGKPKKKQAGHRGPRSRPVEEPVVLSEDEEETTLRKPLRAKKKPKEKRHAFERPTKPMVREVQIPETITVGDLAQRMAVKSADVIKTLMGMGVMATINQALDQETAILVTEELGHKPKAVSEDAFEEEVLSEITGPDEGKEKIKRAPVVSVMGHVDHGKTSLLDHIRRAKVAAGESGGITQHIGAYHVETEHGMVSFLDTPGHAAFTAMRARGAQCTDIVILVVAADDGVMPQTKEAVEHARSAGVPIVVAINKMDKEEADPDRIKNELSALEVIPEDWGGDVQFVPVSAHTGMGIDDLLEAVLLQAEILELEASPDAAAKGVVVESSLERGRGSVATVLVQNGTLRQGDMVVAGSFFGKVRAMTDEAGRQVKEAGPSIPVEILGLNGTPDAGDEFFAVADEKKAKELAEFRQTREREQRLQRQQAAKLENMFENMGKDEVKTLNVVLKTDVRGSLEAITKALQDLGNDEVQVKIVSSGVGGIAETDVSLAMATNAVIFGFNVRADTASKRLVEQEGLDLRYYSIIYNLIDDVKAALTGMLKPEFREDIVGIADVRDVFRSPKFGQVAGCMVTEGTVYRNKPIRVLRDNVVIFEGELESLRRFKDDVAEVRNGMECGIGVKGYDVKVGDQIEVFDRVRVERQLESTGA</sequence>
<name>A0A368VC44_MARNT</name>
<dbReference type="SUPFAM" id="SSF52540">
    <property type="entry name" value="P-loop containing nucleoside triphosphate hydrolases"/>
    <property type="match status" value="1"/>
</dbReference>
<feature type="compositionally biased region" description="Basic residues" evidence="10">
    <location>
        <begin position="236"/>
        <end position="248"/>
    </location>
</feature>
<keyword evidence="7 8" id="KW-0342">GTP-binding</keyword>
<dbReference type="Pfam" id="PF22042">
    <property type="entry name" value="EF-G_D2"/>
    <property type="match status" value="1"/>
</dbReference>
<dbReference type="AlphaFoldDB" id="A0A368VC44"/>